<dbReference type="PANTHER" id="PTHR32089">
    <property type="entry name" value="METHYL-ACCEPTING CHEMOTAXIS PROTEIN MCPB"/>
    <property type="match status" value="1"/>
</dbReference>
<evidence type="ECO:0000256" key="6">
    <source>
        <dbReference type="ARBA" id="ARBA00023136"/>
    </source>
</evidence>
<dbReference type="SMART" id="SM00304">
    <property type="entry name" value="HAMP"/>
    <property type="match status" value="1"/>
</dbReference>
<dbReference type="Gene3D" id="6.10.340.10">
    <property type="match status" value="1"/>
</dbReference>
<dbReference type="GO" id="GO:0007165">
    <property type="term" value="P:signal transduction"/>
    <property type="evidence" value="ECO:0007669"/>
    <property type="project" value="UniProtKB-KW"/>
</dbReference>
<comment type="caution">
    <text evidence="13">The sequence shown here is derived from an EMBL/GenBank/DDBJ whole genome shotgun (WGS) entry which is preliminary data.</text>
</comment>
<keyword evidence="7 9" id="KW-0807">Transducer</keyword>
<evidence type="ECO:0000256" key="9">
    <source>
        <dbReference type="PROSITE-ProRule" id="PRU00284"/>
    </source>
</evidence>
<dbReference type="InterPro" id="IPR033479">
    <property type="entry name" value="dCache_1"/>
</dbReference>
<dbReference type="CDD" id="cd12913">
    <property type="entry name" value="PDC1_MCP_like"/>
    <property type="match status" value="1"/>
</dbReference>
<feature type="domain" description="HAMP" evidence="12">
    <location>
        <begin position="348"/>
        <end position="400"/>
    </location>
</feature>
<dbReference type="Gene3D" id="3.30.450.20">
    <property type="entry name" value="PAS domain"/>
    <property type="match status" value="2"/>
</dbReference>
<dbReference type="SUPFAM" id="SSF58104">
    <property type="entry name" value="Methyl-accepting chemotaxis protein (MCP) signaling domain"/>
    <property type="match status" value="1"/>
</dbReference>
<dbReference type="Pfam" id="PF00672">
    <property type="entry name" value="HAMP"/>
    <property type="match status" value="1"/>
</dbReference>
<evidence type="ECO:0000256" key="2">
    <source>
        <dbReference type="ARBA" id="ARBA00022475"/>
    </source>
</evidence>
<name>A0A7C3EGY4_9SPIR</name>
<evidence type="ECO:0000259" key="11">
    <source>
        <dbReference type="PROSITE" id="PS50111"/>
    </source>
</evidence>
<feature type="domain" description="Methyl-accepting transducer" evidence="11">
    <location>
        <begin position="447"/>
        <end position="669"/>
    </location>
</feature>
<keyword evidence="3" id="KW-0145">Chemotaxis</keyword>
<dbReference type="AlphaFoldDB" id="A0A7C3EGY4"/>
<evidence type="ECO:0000256" key="3">
    <source>
        <dbReference type="ARBA" id="ARBA00022500"/>
    </source>
</evidence>
<accession>A0A7C3EGY4</accession>
<reference evidence="13" key="1">
    <citation type="journal article" date="2020" name="mSystems">
        <title>Genome- and Community-Level Interaction Insights into Carbon Utilization and Element Cycling Functions of Hydrothermarchaeota in Hydrothermal Sediment.</title>
        <authorList>
            <person name="Zhou Z."/>
            <person name="Liu Y."/>
            <person name="Xu W."/>
            <person name="Pan J."/>
            <person name="Luo Z.H."/>
            <person name="Li M."/>
        </authorList>
    </citation>
    <scope>NUCLEOTIDE SEQUENCE [LARGE SCALE GENOMIC DNA]</scope>
    <source>
        <strain evidence="13">SpSt-503</strain>
    </source>
</reference>
<protein>
    <submittedName>
        <fullName evidence="13">Methyl-accepting chemotaxis protein</fullName>
    </submittedName>
</protein>
<dbReference type="PANTHER" id="PTHR32089:SF112">
    <property type="entry name" value="LYSOZYME-LIKE PROTEIN-RELATED"/>
    <property type="match status" value="1"/>
</dbReference>
<dbReference type="Pfam" id="PF00015">
    <property type="entry name" value="MCPsignal"/>
    <property type="match status" value="1"/>
</dbReference>
<dbReference type="SMART" id="SM00283">
    <property type="entry name" value="MA"/>
    <property type="match status" value="1"/>
</dbReference>
<evidence type="ECO:0000256" key="7">
    <source>
        <dbReference type="ARBA" id="ARBA00023224"/>
    </source>
</evidence>
<comment type="similarity">
    <text evidence="8">Belongs to the methyl-accepting chemotaxis (MCP) protein family.</text>
</comment>
<dbReference type="PRINTS" id="PR00260">
    <property type="entry name" value="CHEMTRNSDUCR"/>
</dbReference>
<sequence length="735" mass="81115">MKKLYITSIRDRFIFWTVPVLLVALGLVVIVLSWFSDRTLQEGTARQVRQAGKSIAMTIQGNLEEKARVVKTLSASLQALRSEGYRDRTFIGSLLALVHRQNPDLYTVWAMYDRNQWDGRDAFFANKNGWDAQGSFGYYTSMDGQDIKIIQDNDFYEQPYFVEPQKAGTLLLMEPYADEVDGAQITNTSIALPLYDEKKTFLGVCGVDTSLDMIIQQVRQFKYGTSGYALLISGNGTVLSDQNEAKIGKVYTEVFSKELASAIQEHLTNGSESKETNKIDTWYNLDNRAYYTLFFPIELKGGSGRWLCAVMAPKDELLAPIYFFRSISIGGALITFMFTLLVIFIIATQTVQPLKLFESLLEPVGKGDFTVRFQGFSNDEIGELGKTIDDLLEKLSILIHRIKAAAAALASLEDLSNQQTEQTGLDVEQIAEAIASMQQALYDQVSMVNQVTGFMQENLFTVSSLDTNIERQSKRLQESSAAVEEMTANVGSIAGNMEGVSSSVMDLKTASDRGLERLNTVSALVTDVSGKSQALLEVNSTISGIAGRTNLLAMNAAIEAAHAGEAGKGFAVVADEIRNLAENSAVKSKESGRVLKSVQSAIETMVSAITAVEASFKDIMDKVNQVESLSLQVKTSLEEQKQGSEQVLETLAQLHKITAEVRSQSAALHQQNTSVLEQAKLLSSRSEELKTKMNKIDEHGHHIRASVHKMVDLAQSNREELAVLIRETSAFKIRL</sequence>
<feature type="transmembrane region" description="Helical" evidence="10">
    <location>
        <begin position="322"/>
        <end position="347"/>
    </location>
</feature>
<keyword evidence="2" id="KW-1003">Cell membrane</keyword>
<dbReference type="EMBL" id="DSVL01000311">
    <property type="protein sequence ID" value="HFH29855.1"/>
    <property type="molecule type" value="Genomic_DNA"/>
</dbReference>
<keyword evidence="6 10" id="KW-0472">Membrane</keyword>
<evidence type="ECO:0000256" key="10">
    <source>
        <dbReference type="SAM" id="Phobius"/>
    </source>
</evidence>
<evidence type="ECO:0000256" key="4">
    <source>
        <dbReference type="ARBA" id="ARBA00022692"/>
    </source>
</evidence>
<dbReference type="InterPro" id="IPR004090">
    <property type="entry name" value="Chemotax_Me-accpt_rcpt"/>
</dbReference>
<gene>
    <name evidence="13" type="ORF">ENS59_10155</name>
</gene>
<proteinExistence type="inferred from homology"/>
<evidence type="ECO:0000256" key="8">
    <source>
        <dbReference type="ARBA" id="ARBA00029447"/>
    </source>
</evidence>
<dbReference type="PROSITE" id="PS50885">
    <property type="entry name" value="HAMP"/>
    <property type="match status" value="1"/>
</dbReference>
<keyword evidence="5 10" id="KW-1133">Transmembrane helix</keyword>
<dbReference type="CDD" id="cd06225">
    <property type="entry name" value="HAMP"/>
    <property type="match status" value="1"/>
</dbReference>
<dbReference type="PROSITE" id="PS50111">
    <property type="entry name" value="CHEMOTAXIS_TRANSDUC_2"/>
    <property type="match status" value="1"/>
</dbReference>
<keyword evidence="4 10" id="KW-0812">Transmembrane</keyword>
<dbReference type="Pfam" id="PF02743">
    <property type="entry name" value="dCache_1"/>
    <property type="match status" value="1"/>
</dbReference>
<dbReference type="InterPro" id="IPR004089">
    <property type="entry name" value="MCPsignal_dom"/>
</dbReference>
<evidence type="ECO:0000259" key="12">
    <source>
        <dbReference type="PROSITE" id="PS50885"/>
    </source>
</evidence>
<dbReference type="InterPro" id="IPR003660">
    <property type="entry name" value="HAMP_dom"/>
</dbReference>
<dbReference type="GO" id="GO:0004888">
    <property type="term" value="F:transmembrane signaling receptor activity"/>
    <property type="evidence" value="ECO:0007669"/>
    <property type="project" value="InterPro"/>
</dbReference>
<dbReference type="CDD" id="cd12912">
    <property type="entry name" value="PDC2_MCP_like"/>
    <property type="match status" value="1"/>
</dbReference>
<evidence type="ECO:0000256" key="5">
    <source>
        <dbReference type="ARBA" id="ARBA00022989"/>
    </source>
</evidence>
<dbReference type="Gene3D" id="1.10.287.950">
    <property type="entry name" value="Methyl-accepting chemotaxis protein"/>
    <property type="match status" value="1"/>
</dbReference>
<feature type="transmembrane region" description="Helical" evidence="10">
    <location>
        <begin position="12"/>
        <end position="35"/>
    </location>
</feature>
<evidence type="ECO:0000313" key="13">
    <source>
        <dbReference type="EMBL" id="HFH29855.1"/>
    </source>
</evidence>
<comment type="subcellular location">
    <subcellularLocation>
        <location evidence="1">Cell membrane</location>
        <topology evidence="1">Multi-pass membrane protein</topology>
    </subcellularLocation>
</comment>
<dbReference type="GO" id="GO:0005886">
    <property type="term" value="C:plasma membrane"/>
    <property type="evidence" value="ECO:0007669"/>
    <property type="project" value="UniProtKB-SubCell"/>
</dbReference>
<dbReference type="GO" id="GO:0006935">
    <property type="term" value="P:chemotaxis"/>
    <property type="evidence" value="ECO:0007669"/>
    <property type="project" value="UniProtKB-KW"/>
</dbReference>
<evidence type="ECO:0000256" key="1">
    <source>
        <dbReference type="ARBA" id="ARBA00004651"/>
    </source>
</evidence>
<organism evidence="13">
    <name type="scientific">Gracilinema caldarium</name>
    <dbReference type="NCBI Taxonomy" id="215591"/>
    <lineage>
        <taxon>Bacteria</taxon>
        <taxon>Pseudomonadati</taxon>
        <taxon>Spirochaetota</taxon>
        <taxon>Spirochaetia</taxon>
        <taxon>Spirochaetales</taxon>
        <taxon>Breznakiellaceae</taxon>
        <taxon>Gracilinema</taxon>
    </lineage>
</organism>